<dbReference type="Proteomes" id="UP000261032">
    <property type="component" value="Unassembled WGS sequence"/>
</dbReference>
<dbReference type="RefSeq" id="WP_117580791.1">
    <property type="nucleotide sequence ID" value="NZ_CP176642.1"/>
</dbReference>
<evidence type="ECO:0000256" key="1">
    <source>
        <dbReference type="SAM" id="Phobius"/>
    </source>
</evidence>
<dbReference type="AlphaFoldDB" id="A0A3E3EGW2"/>
<dbReference type="SUPFAM" id="SSF63825">
    <property type="entry name" value="YWTD domain"/>
    <property type="match status" value="1"/>
</dbReference>
<feature type="transmembrane region" description="Helical" evidence="1">
    <location>
        <begin position="185"/>
        <end position="210"/>
    </location>
</feature>
<feature type="domain" description="Prolow-density lipoprotein receptor-related protein 1-like beta-propeller" evidence="2">
    <location>
        <begin position="506"/>
        <end position="651"/>
    </location>
</feature>
<evidence type="ECO:0000313" key="4">
    <source>
        <dbReference type="Proteomes" id="UP000261032"/>
    </source>
</evidence>
<keyword evidence="1" id="KW-0472">Membrane</keyword>
<dbReference type="EMBL" id="QUSL01000005">
    <property type="protein sequence ID" value="RGD86461.1"/>
    <property type="molecule type" value="Genomic_DNA"/>
</dbReference>
<comment type="caution">
    <text evidence="3">The sequence shown here is derived from an EMBL/GenBank/DDBJ whole genome shotgun (WGS) entry which is preliminary data.</text>
</comment>
<sequence length="662" mass="78882">MIKYELKKNLIYNKFWILILLVIGLVFFGNLHSNNQISNLENQDYQFYYNNLHGKMYQNKIDFINNEEKNINGFKEKSDSLENEYKSGKITDEQYIDELDKLNTYHYRAQIFDEISEYIDYLSKDSNRSYINENNMDAYLNNDFSYFIIVMIILDVIISFQNEESMYLVSKTTINGKNRLIKSKVFTLSIINLIVFITIFLLNFILSFNLDYISDLFATLDSTRLFLETSFHGNILCYIFLCFFMKIIAILSLTCITSILCLKSRIDGIKLCILEMSVYIIFFLLFKNVKWIYYMIPIGFFNPNRYFLGTITNVSGETIMPFKEKELIIVLIILILFIFMIFLKKRKIFQIPLLICMCIIMNGCQNKDYEQIDIMYENLNGFYVNNNLIINTVENQMVDLINNKKYEINRNVLKDIDNISTGFMYYQYFYFIEMGKDEWSLQKLDTCTFEQEEVYKKSFFKYDILGNIISTSRYNLPNQIYVDCDKVFISYYNRIEVLEKNNTEILFNGYGQILKVERDNIYFINDKKQVEEFNIKTKKHIVRVKSLVSSAFVDDKYIYYTSLKDGYLYKVNRDSFEKDLIIKEQVNFYQVIGDQLYYTLVGEEGLHNISFKTQVRTTIISKMEVYAFIVIDSKIFFSAKDQELNKISWFRFDGITIRRMNI</sequence>
<feature type="transmembrane region" description="Helical" evidence="1">
    <location>
        <begin position="230"/>
        <end position="256"/>
    </location>
</feature>
<proteinExistence type="predicted"/>
<keyword evidence="1" id="KW-0812">Transmembrane</keyword>
<feature type="transmembrane region" description="Helical" evidence="1">
    <location>
        <begin position="144"/>
        <end position="161"/>
    </location>
</feature>
<name>A0A3E3EGW2_9FIRM</name>
<organism evidence="3 4">
    <name type="scientific">Thomasclavelia ramosa</name>
    <dbReference type="NCBI Taxonomy" id="1547"/>
    <lineage>
        <taxon>Bacteria</taxon>
        <taxon>Bacillati</taxon>
        <taxon>Bacillota</taxon>
        <taxon>Erysipelotrichia</taxon>
        <taxon>Erysipelotrichales</taxon>
        <taxon>Coprobacillaceae</taxon>
        <taxon>Thomasclavelia</taxon>
    </lineage>
</organism>
<keyword evidence="1" id="KW-1133">Transmembrane helix</keyword>
<reference evidence="3 4" key="1">
    <citation type="submission" date="2018-08" db="EMBL/GenBank/DDBJ databases">
        <title>A genome reference for cultivated species of the human gut microbiota.</title>
        <authorList>
            <person name="Zou Y."/>
            <person name="Xue W."/>
            <person name="Luo G."/>
        </authorList>
    </citation>
    <scope>NUCLEOTIDE SEQUENCE [LARGE SCALE GENOMIC DNA]</scope>
    <source>
        <strain evidence="3 4">OM06-4</strain>
    </source>
</reference>
<feature type="transmembrane region" description="Helical" evidence="1">
    <location>
        <begin position="327"/>
        <end position="343"/>
    </location>
</feature>
<accession>A0A3E3EGW2</accession>
<evidence type="ECO:0000313" key="3">
    <source>
        <dbReference type="EMBL" id="RGD86461.1"/>
    </source>
</evidence>
<dbReference type="Pfam" id="PF16472">
    <property type="entry name" value="DUF5050"/>
    <property type="match status" value="1"/>
</dbReference>
<dbReference type="InterPro" id="IPR032485">
    <property type="entry name" value="LRP1-like_beta_prop"/>
</dbReference>
<gene>
    <name evidence="3" type="ORF">DXB93_04590</name>
</gene>
<evidence type="ECO:0000259" key="2">
    <source>
        <dbReference type="Pfam" id="PF16472"/>
    </source>
</evidence>
<feature type="transmembrane region" description="Helical" evidence="1">
    <location>
        <begin position="12"/>
        <end position="31"/>
    </location>
</feature>
<protein>
    <submittedName>
        <fullName evidence="3">DUF5050 domain-containing protein</fullName>
    </submittedName>
</protein>